<evidence type="ECO:0000313" key="1">
    <source>
        <dbReference type="EMBL" id="JAE31812.1"/>
    </source>
</evidence>
<protein>
    <submittedName>
        <fullName evidence="1">Uncharacterized protein</fullName>
    </submittedName>
</protein>
<dbReference type="AlphaFoldDB" id="A0A0A9H4Y5"/>
<reference evidence="1" key="1">
    <citation type="submission" date="2014-09" db="EMBL/GenBank/DDBJ databases">
        <authorList>
            <person name="Magalhaes I.L.F."/>
            <person name="Oliveira U."/>
            <person name="Santos F.R."/>
            <person name="Vidigal T.H.D.A."/>
            <person name="Brescovit A.D."/>
            <person name="Santos A.J."/>
        </authorList>
    </citation>
    <scope>NUCLEOTIDE SEQUENCE</scope>
    <source>
        <tissue evidence="1">Shoot tissue taken approximately 20 cm above the soil surface</tissue>
    </source>
</reference>
<proteinExistence type="predicted"/>
<sequence>MIHASGYKILSSLIAVAKFENCLRRLAAKELLAGRLLEFPEELGNVSFVLRDSAS</sequence>
<organism evidence="1">
    <name type="scientific">Arundo donax</name>
    <name type="common">Giant reed</name>
    <name type="synonym">Donax arundinaceus</name>
    <dbReference type="NCBI Taxonomy" id="35708"/>
    <lineage>
        <taxon>Eukaryota</taxon>
        <taxon>Viridiplantae</taxon>
        <taxon>Streptophyta</taxon>
        <taxon>Embryophyta</taxon>
        <taxon>Tracheophyta</taxon>
        <taxon>Spermatophyta</taxon>
        <taxon>Magnoliopsida</taxon>
        <taxon>Liliopsida</taxon>
        <taxon>Poales</taxon>
        <taxon>Poaceae</taxon>
        <taxon>PACMAD clade</taxon>
        <taxon>Arundinoideae</taxon>
        <taxon>Arundineae</taxon>
        <taxon>Arundo</taxon>
    </lineage>
</organism>
<dbReference type="EMBL" id="GBRH01166084">
    <property type="protein sequence ID" value="JAE31812.1"/>
    <property type="molecule type" value="Transcribed_RNA"/>
</dbReference>
<accession>A0A0A9H4Y5</accession>
<reference evidence="1" key="2">
    <citation type="journal article" date="2015" name="Data Brief">
        <title>Shoot transcriptome of the giant reed, Arundo donax.</title>
        <authorList>
            <person name="Barrero R.A."/>
            <person name="Guerrero F.D."/>
            <person name="Moolhuijzen P."/>
            <person name="Goolsby J.A."/>
            <person name="Tidwell J."/>
            <person name="Bellgard S.E."/>
            <person name="Bellgard M.I."/>
        </authorList>
    </citation>
    <scope>NUCLEOTIDE SEQUENCE</scope>
    <source>
        <tissue evidence="1">Shoot tissue taken approximately 20 cm above the soil surface</tissue>
    </source>
</reference>
<name>A0A0A9H4Y5_ARUDO</name>